<dbReference type="Proteomes" id="UP000273270">
    <property type="component" value="Chromosome"/>
</dbReference>
<dbReference type="InterPro" id="IPR050482">
    <property type="entry name" value="Sensor_HK_TwoCompSys"/>
</dbReference>
<dbReference type="Gene3D" id="1.20.5.1930">
    <property type="match status" value="1"/>
</dbReference>
<dbReference type="RefSeq" id="WP_123876975.1">
    <property type="nucleotide sequence ID" value="NZ_CP033920.1"/>
</dbReference>
<comment type="catalytic activity">
    <reaction evidence="1">
        <text>ATP + protein L-histidine = ADP + protein N-phospho-L-histidine.</text>
        <dbReference type="EC" id="2.7.13.3"/>
    </reaction>
</comment>
<gene>
    <name evidence="12" type="primary">vraS_2</name>
    <name evidence="11" type="ORF">EG346_03275</name>
    <name evidence="12" type="ORF">NCTC13533_04521</name>
</gene>
<evidence type="ECO:0000256" key="9">
    <source>
        <dbReference type="SAM" id="Phobius"/>
    </source>
</evidence>
<evidence type="ECO:0000256" key="1">
    <source>
        <dbReference type="ARBA" id="ARBA00000085"/>
    </source>
</evidence>
<dbReference type="InterPro" id="IPR036890">
    <property type="entry name" value="HATPase_C_sf"/>
</dbReference>
<dbReference type="CDD" id="cd16917">
    <property type="entry name" value="HATPase_UhpB-NarQ-NarX-like"/>
    <property type="match status" value="1"/>
</dbReference>
<feature type="transmembrane region" description="Helical" evidence="9">
    <location>
        <begin position="6"/>
        <end position="28"/>
    </location>
</feature>
<dbReference type="GO" id="GO:0016020">
    <property type="term" value="C:membrane"/>
    <property type="evidence" value="ECO:0007669"/>
    <property type="project" value="InterPro"/>
</dbReference>
<keyword evidence="5" id="KW-0547">Nucleotide-binding</keyword>
<dbReference type="Proteomes" id="UP000255224">
    <property type="component" value="Unassembled WGS sequence"/>
</dbReference>
<reference evidence="11" key="2">
    <citation type="submission" date="2018-11" db="EMBL/GenBank/DDBJ databases">
        <title>Proposal to divide the Flavobacteriaceae and reorganize its genera based on Amino Acid Identity values calculated from whole genome sequences.</title>
        <authorList>
            <person name="Nicholson A.C."/>
            <person name="Gulvik C.A."/>
            <person name="Whitney A.M."/>
            <person name="Humrighouse B.W."/>
            <person name="Bell M."/>
            <person name="Holmes B."/>
            <person name="Steigerwalt A."/>
            <person name="Villarma A."/>
            <person name="Sheth M."/>
            <person name="Batra D."/>
            <person name="Pryor J."/>
            <person name="Bernardet J.-F."/>
            <person name="Hugo C."/>
            <person name="Kampfer P."/>
            <person name="Newman J."/>
            <person name="Mcquiston J.R."/>
        </authorList>
    </citation>
    <scope>NUCLEOTIDE SEQUENCE [LARGE SCALE GENOMIC DNA]</scope>
    <source>
        <strain evidence="11">G0188</strain>
    </source>
</reference>
<dbReference type="EMBL" id="UFVQ01000003">
    <property type="protein sequence ID" value="STD08996.1"/>
    <property type="molecule type" value="Genomic_DNA"/>
</dbReference>
<protein>
    <recommendedName>
        <fullName evidence="2">histidine kinase</fullName>
        <ecNumber evidence="2">2.7.13.3</ecNumber>
    </recommendedName>
</protein>
<evidence type="ECO:0000256" key="8">
    <source>
        <dbReference type="ARBA" id="ARBA00023012"/>
    </source>
</evidence>
<dbReference type="STRING" id="297244.SAMN05421639_10391"/>
<keyword evidence="8" id="KW-0902">Two-component regulatory system</keyword>
<evidence type="ECO:0000313" key="12">
    <source>
        <dbReference type="EMBL" id="STD08996.1"/>
    </source>
</evidence>
<reference evidence="12 13" key="1">
    <citation type="submission" date="2018-06" db="EMBL/GenBank/DDBJ databases">
        <authorList>
            <consortium name="Pathogen Informatics"/>
            <person name="Doyle S."/>
        </authorList>
    </citation>
    <scope>NUCLEOTIDE SEQUENCE [LARGE SCALE GENOMIC DNA]</scope>
    <source>
        <strain evidence="12 13">NCTC13533</strain>
    </source>
</reference>
<name>A0A376EJN8_CHRCU</name>
<keyword evidence="14" id="KW-1185">Reference proteome</keyword>
<accession>A0A3G6NNN0</accession>
<dbReference type="GO" id="GO:0005524">
    <property type="term" value="F:ATP binding"/>
    <property type="evidence" value="ECO:0007669"/>
    <property type="project" value="UniProtKB-KW"/>
</dbReference>
<evidence type="ECO:0000313" key="11">
    <source>
        <dbReference type="EMBL" id="AZA47263.1"/>
    </source>
</evidence>
<evidence type="ECO:0000256" key="7">
    <source>
        <dbReference type="ARBA" id="ARBA00022840"/>
    </source>
</evidence>
<dbReference type="Pfam" id="PF02518">
    <property type="entry name" value="HATPase_c"/>
    <property type="match status" value="1"/>
</dbReference>
<dbReference type="PANTHER" id="PTHR24421">
    <property type="entry name" value="NITRATE/NITRITE SENSOR PROTEIN NARX-RELATED"/>
    <property type="match status" value="1"/>
</dbReference>
<dbReference type="SUPFAM" id="SSF55874">
    <property type="entry name" value="ATPase domain of HSP90 chaperone/DNA topoisomerase II/histidine kinase"/>
    <property type="match status" value="1"/>
</dbReference>
<evidence type="ECO:0000256" key="6">
    <source>
        <dbReference type="ARBA" id="ARBA00022777"/>
    </source>
</evidence>
<keyword evidence="3" id="KW-0597">Phosphoprotein</keyword>
<dbReference type="InterPro" id="IPR005467">
    <property type="entry name" value="His_kinase_dom"/>
</dbReference>
<dbReference type="KEGG" id="ccau:EG346_03275"/>
<dbReference type="GO" id="GO:0046983">
    <property type="term" value="F:protein dimerization activity"/>
    <property type="evidence" value="ECO:0007669"/>
    <property type="project" value="InterPro"/>
</dbReference>
<evidence type="ECO:0000313" key="14">
    <source>
        <dbReference type="Proteomes" id="UP000273270"/>
    </source>
</evidence>
<evidence type="ECO:0000259" key="10">
    <source>
        <dbReference type="PROSITE" id="PS50109"/>
    </source>
</evidence>
<evidence type="ECO:0000256" key="4">
    <source>
        <dbReference type="ARBA" id="ARBA00022679"/>
    </source>
</evidence>
<dbReference type="PANTHER" id="PTHR24421:SF10">
    <property type="entry name" value="NITRATE_NITRITE SENSOR PROTEIN NARQ"/>
    <property type="match status" value="1"/>
</dbReference>
<evidence type="ECO:0000256" key="2">
    <source>
        <dbReference type="ARBA" id="ARBA00012438"/>
    </source>
</evidence>
<keyword evidence="4 12" id="KW-0808">Transferase</keyword>
<keyword evidence="9" id="KW-1133">Transmembrane helix</keyword>
<dbReference type="SMART" id="SM00387">
    <property type="entry name" value="HATPase_c"/>
    <property type="match status" value="1"/>
</dbReference>
<accession>A0A376EJN8</accession>
<keyword evidence="9" id="KW-0812">Transmembrane</keyword>
<dbReference type="Pfam" id="PF07730">
    <property type="entry name" value="HisKA_3"/>
    <property type="match status" value="1"/>
</dbReference>
<dbReference type="Gene3D" id="3.30.565.10">
    <property type="entry name" value="Histidine kinase-like ATPase, C-terminal domain"/>
    <property type="match status" value="1"/>
</dbReference>
<dbReference type="AlphaFoldDB" id="A0A376EJN8"/>
<keyword evidence="7" id="KW-0067">ATP-binding</keyword>
<evidence type="ECO:0000313" key="13">
    <source>
        <dbReference type="Proteomes" id="UP000255224"/>
    </source>
</evidence>
<proteinExistence type="predicted"/>
<feature type="domain" description="Histidine kinase" evidence="10">
    <location>
        <begin position="71"/>
        <end position="261"/>
    </location>
</feature>
<dbReference type="InterPro" id="IPR003594">
    <property type="entry name" value="HATPase_dom"/>
</dbReference>
<dbReference type="EMBL" id="CP033920">
    <property type="protein sequence ID" value="AZA47263.1"/>
    <property type="molecule type" value="Genomic_DNA"/>
</dbReference>
<reference evidence="14" key="3">
    <citation type="submission" date="2018-11" db="EMBL/GenBank/DDBJ databases">
        <title>Proposal to divide the Flavobacteriaceae and reorganize its genera based on Amino Acid Identity values calculated from whole genome sequences.</title>
        <authorList>
            <person name="Nicholson A.C."/>
            <person name="Gulvik C.A."/>
            <person name="Whitney A.M."/>
            <person name="Humrighouse B.W."/>
            <person name="Bell M."/>
            <person name="Holmes B."/>
            <person name="Steigerwalt A.G."/>
            <person name="Villarma A."/>
            <person name="Sheth M."/>
            <person name="Batra D."/>
            <person name="Pryor J."/>
            <person name="Bernardet J.-F."/>
            <person name="Hugo C."/>
            <person name="Kampfer P."/>
            <person name="Newman J."/>
            <person name="McQuiston J.R."/>
        </authorList>
    </citation>
    <scope>NUCLEOTIDE SEQUENCE [LARGE SCALE GENOMIC DNA]</scope>
    <source>
        <strain evidence="14">G0188</strain>
    </source>
</reference>
<dbReference type="GO" id="GO:0000155">
    <property type="term" value="F:phosphorelay sensor kinase activity"/>
    <property type="evidence" value="ECO:0007669"/>
    <property type="project" value="InterPro"/>
</dbReference>
<dbReference type="OrthoDB" id="9760839at2"/>
<evidence type="ECO:0000256" key="5">
    <source>
        <dbReference type="ARBA" id="ARBA00022741"/>
    </source>
</evidence>
<organism evidence="12 13">
    <name type="scientific">Chryseobacterium carnipullorum</name>
    <dbReference type="NCBI Taxonomy" id="1124835"/>
    <lineage>
        <taxon>Bacteria</taxon>
        <taxon>Pseudomonadati</taxon>
        <taxon>Bacteroidota</taxon>
        <taxon>Flavobacteriia</taxon>
        <taxon>Flavobacteriales</taxon>
        <taxon>Weeksellaceae</taxon>
        <taxon>Chryseobacterium group</taxon>
        <taxon>Chryseobacterium</taxon>
    </lineage>
</organism>
<keyword evidence="6 11" id="KW-0418">Kinase</keyword>
<evidence type="ECO:0000256" key="3">
    <source>
        <dbReference type="ARBA" id="ARBA00022553"/>
    </source>
</evidence>
<sequence>MGKTELIITIILFNIFFVLFVAAVMVYIRKYKQRKREYMNEIEVKNEIHKRELLATQLEIQQATMQQIGRELHDNIGQKLTLVSLYTQQLLYENRVPEVSERIDQVSQIINQSLQDLRSLSKTLTDDNITQKEIVTLIQEEVDNTNTFKRCKVTFEHNFNQLDLGFAHKNVLLRITQEFIQNSIKHAHCKNIFINLSTSEEVLWELHLRDDGIGFDNSKIKSSGIGLTNMKNRAAIIGADFTFESRENTGTSLHIILKNSHEKNNSNR</sequence>
<dbReference type="InterPro" id="IPR011712">
    <property type="entry name" value="Sig_transdc_His_kin_sub3_dim/P"/>
</dbReference>
<keyword evidence="9" id="KW-0472">Membrane</keyword>
<dbReference type="EC" id="2.7.13.3" evidence="2"/>
<dbReference type="PROSITE" id="PS50109">
    <property type="entry name" value="HIS_KIN"/>
    <property type="match status" value="1"/>
</dbReference>